<protein>
    <submittedName>
        <fullName evidence="8">Coenzyme A disulfide reductase</fullName>
        <ecNumber evidence="8">1.8.1.14</ecNumber>
    </submittedName>
</protein>
<evidence type="ECO:0000256" key="4">
    <source>
        <dbReference type="ARBA" id="ARBA00022827"/>
    </source>
</evidence>
<dbReference type="SUPFAM" id="SSF51905">
    <property type="entry name" value="FAD/NAD(P)-binding domain"/>
    <property type="match status" value="2"/>
</dbReference>
<dbReference type="Pfam" id="PF07992">
    <property type="entry name" value="Pyr_redox_2"/>
    <property type="match status" value="1"/>
</dbReference>
<evidence type="ECO:0000256" key="6">
    <source>
        <dbReference type="ARBA" id="ARBA00023284"/>
    </source>
</evidence>
<evidence type="ECO:0000256" key="5">
    <source>
        <dbReference type="ARBA" id="ARBA00023002"/>
    </source>
</evidence>
<evidence type="ECO:0000313" key="9">
    <source>
        <dbReference type="Proteomes" id="UP001281761"/>
    </source>
</evidence>
<accession>A0ABQ9Y9K0</accession>
<comment type="similarity">
    <text evidence="2">Belongs to the class-III pyridine nucleotide-disulfide oxidoreductase family.</text>
</comment>
<dbReference type="SUPFAM" id="SSF55424">
    <property type="entry name" value="FAD/NAD-linked reductases, dimerisation (C-terminal) domain"/>
    <property type="match status" value="1"/>
</dbReference>
<name>A0ABQ9Y9K0_9EUKA</name>
<dbReference type="Gene3D" id="3.50.50.60">
    <property type="entry name" value="FAD/NAD(P)-binding domain"/>
    <property type="match status" value="2"/>
</dbReference>
<keyword evidence="4" id="KW-0274">FAD</keyword>
<sequence length="568" mass="62301">MTVVIVGGVAGGASCAARLRRLDETAEIIMIDREPYVSYATCGLPYFISEEITDRSKLTLQTPQSFKSRFNIDVRVKEEVTKIDRTAKTVTVKKLEGGEEYTINYDKLVLSPGAKPIRPPLPGIENDRIFTLRGIPDADKIKAFIAEKKPKKAVVIGAGFIGLEVAEGLHRIGIEVVVIEKLDHVLGPFDFDMACDLHHHIRSKNVSLKLNTGVTGFVTKPSGIGIDIGTEVIDADFVLLSVGVRPESILAKEAGVALNPFGRIAVNENLRTDDEHIYAIGDAIEITDFVAKDKVWIPLAGPANRQGRIVADNLAGQKTHYSGAIGSSIVRVFDMTAGCVGLNERRCQALKLNYEKVFTYTAAHAGYFPGSTMMSVKLLFEKGTGTIYGAQIVGFEGIDKRLDVLATAIHGKMKVTDLTELELTYAPPFGSAKDVVNMVGYVAENVLQGKVEQFFWHDVKCLEEKKEFIIDVRTKAEYDNGHLATSVHLPLDSLRTTINEKPDTLPKDRVIYVHCQSGLRSYIACRMLTQKGYKCKNLAGGWRLLNSVTKEVQSGPSHQLPCGAKPLN</sequence>
<dbReference type="InterPro" id="IPR004099">
    <property type="entry name" value="Pyr_nucl-diS_OxRdtase_dimer"/>
</dbReference>
<dbReference type="PANTHER" id="PTHR43429">
    <property type="entry name" value="PYRIDINE NUCLEOTIDE-DISULFIDE OXIDOREDUCTASE DOMAIN-CONTAINING"/>
    <property type="match status" value="1"/>
</dbReference>
<dbReference type="PANTHER" id="PTHR43429:SF1">
    <property type="entry name" value="NAD(P)H SULFUR OXIDOREDUCTASE (COA-DEPENDENT)"/>
    <property type="match status" value="1"/>
</dbReference>
<organism evidence="8 9">
    <name type="scientific">Blattamonas nauphoetae</name>
    <dbReference type="NCBI Taxonomy" id="2049346"/>
    <lineage>
        <taxon>Eukaryota</taxon>
        <taxon>Metamonada</taxon>
        <taxon>Preaxostyla</taxon>
        <taxon>Oxymonadida</taxon>
        <taxon>Blattamonas</taxon>
    </lineage>
</organism>
<comment type="caution">
    <text evidence="8">The sequence shown here is derived from an EMBL/GenBank/DDBJ whole genome shotgun (WGS) entry which is preliminary data.</text>
</comment>
<evidence type="ECO:0000256" key="1">
    <source>
        <dbReference type="ARBA" id="ARBA00001974"/>
    </source>
</evidence>
<dbReference type="InterPro" id="IPR001763">
    <property type="entry name" value="Rhodanese-like_dom"/>
</dbReference>
<keyword evidence="9" id="KW-1185">Reference proteome</keyword>
<dbReference type="Pfam" id="PF00581">
    <property type="entry name" value="Rhodanese"/>
    <property type="match status" value="1"/>
</dbReference>
<reference evidence="8 9" key="1">
    <citation type="journal article" date="2022" name="bioRxiv">
        <title>Genomics of Preaxostyla Flagellates Illuminates Evolutionary Transitions and the Path Towards Mitochondrial Loss.</title>
        <authorList>
            <person name="Novak L.V.F."/>
            <person name="Treitli S.C."/>
            <person name="Pyrih J."/>
            <person name="Halakuc P."/>
            <person name="Pipaliya S.V."/>
            <person name="Vacek V."/>
            <person name="Brzon O."/>
            <person name="Soukal P."/>
            <person name="Eme L."/>
            <person name="Dacks J.B."/>
            <person name="Karnkowska A."/>
            <person name="Elias M."/>
            <person name="Hampl V."/>
        </authorList>
    </citation>
    <scope>NUCLEOTIDE SEQUENCE [LARGE SCALE GENOMIC DNA]</scope>
    <source>
        <strain evidence="8">NAU3</strain>
        <tissue evidence="8">Gut</tissue>
    </source>
</reference>
<dbReference type="Proteomes" id="UP001281761">
    <property type="component" value="Unassembled WGS sequence"/>
</dbReference>
<dbReference type="InterPro" id="IPR036873">
    <property type="entry name" value="Rhodanese-like_dom_sf"/>
</dbReference>
<keyword evidence="3" id="KW-0285">Flavoprotein</keyword>
<gene>
    <name evidence="8" type="ORF">BLNAU_4649</name>
</gene>
<dbReference type="PRINTS" id="PR00368">
    <property type="entry name" value="FADPNR"/>
</dbReference>
<comment type="cofactor">
    <cofactor evidence="1">
        <name>FAD</name>
        <dbReference type="ChEBI" id="CHEBI:57692"/>
    </cofactor>
</comment>
<dbReference type="SUPFAM" id="SSF52821">
    <property type="entry name" value="Rhodanese/Cell cycle control phosphatase"/>
    <property type="match status" value="1"/>
</dbReference>
<dbReference type="GO" id="GO:0050451">
    <property type="term" value="F:CoA-disulfide reductase (NADPH) activity"/>
    <property type="evidence" value="ECO:0007669"/>
    <property type="project" value="UniProtKB-EC"/>
</dbReference>
<dbReference type="PROSITE" id="PS50206">
    <property type="entry name" value="RHODANESE_3"/>
    <property type="match status" value="1"/>
</dbReference>
<dbReference type="InterPro" id="IPR050260">
    <property type="entry name" value="FAD-bd_OxRdtase"/>
</dbReference>
<evidence type="ECO:0000259" key="7">
    <source>
        <dbReference type="PROSITE" id="PS50206"/>
    </source>
</evidence>
<keyword evidence="5 8" id="KW-0560">Oxidoreductase</keyword>
<dbReference type="EC" id="1.8.1.14" evidence="8"/>
<evidence type="ECO:0000256" key="3">
    <source>
        <dbReference type="ARBA" id="ARBA00022630"/>
    </source>
</evidence>
<dbReference type="InterPro" id="IPR023753">
    <property type="entry name" value="FAD/NAD-binding_dom"/>
</dbReference>
<dbReference type="SMART" id="SM00450">
    <property type="entry name" value="RHOD"/>
    <property type="match status" value="1"/>
</dbReference>
<dbReference type="InterPro" id="IPR036188">
    <property type="entry name" value="FAD/NAD-bd_sf"/>
</dbReference>
<dbReference type="EMBL" id="JARBJD010000023">
    <property type="protein sequence ID" value="KAK2960432.1"/>
    <property type="molecule type" value="Genomic_DNA"/>
</dbReference>
<dbReference type="PRINTS" id="PR00411">
    <property type="entry name" value="PNDRDTASEI"/>
</dbReference>
<dbReference type="InterPro" id="IPR016156">
    <property type="entry name" value="FAD/NAD-linked_Rdtase_dimer_sf"/>
</dbReference>
<evidence type="ECO:0000256" key="2">
    <source>
        <dbReference type="ARBA" id="ARBA00009130"/>
    </source>
</evidence>
<keyword evidence="6" id="KW-0676">Redox-active center</keyword>
<feature type="domain" description="Rhodanese" evidence="7">
    <location>
        <begin position="463"/>
        <end position="554"/>
    </location>
</feature>
<evidence type="ECO:0000313" key="8">
    <source>
        <dbReference type="EMBL" id="KAK2960432.1"/>
    </source>
</evidence>
<dbReference type="Pfam" id="PF02852">
    <property type="entry name" value="Pyr_redox_dim"/>
    <property type="match status" value="1"/>
</dbReference>
<proteinExistence type="inferred from homology"/>
<dbReference type="Gene3D" id="3.40.250.10">
    <property type="entry name" value="Rhodanese-like domain"/>
    <property type="match status" value="1"/>
</dbReference>